<keyword evidence="2 7" id="KW-0813">Transport</keyword>
<dbReference type="InterPro" id="IPR037066">
    <property type="entry name" value="Plug_dom_sf"/>
</dbReference>
<keyword evidence="8" id="KW-0732">Signal</keyword>
<accession>A0A318HW28</accession>
<dbReference type="FunFam" id="2.170.130.10:FF:000003">
    <property type="entry name" value="SusC/RagA family TonB-linked outer membrane protein"/>
    <property type="match status" value="1"/>
</dbReference>
<dbReference type="InterPro" id="IPR036942">
    <property type="entry name" value="Beta-barrel_TonB_sf"/>
</dbReference>
<dbReference type="InterPro" id="IPR023996">
    <property type="entry name" value="TonB-dep_OMP_SusC/RagA"/>
</dbReference>
<dbReference type="FunFam" id="2.60.40.1120:FF:000003">
    <property type="entry name" value="Outer membrane protein Omp121"/>
    <property type="match status" value="1"/>
</dbReference>
<gene>
    <name evidence="10" type="ORF">EJ73_01204</name>
</gene>
<evidence type="ECO:0000256" key="8">
    <source>
        <dbReference type="SAM" id="SignalP"/>
    </source>
</evidence>
<comment type="subcellular location">
    <subcellularLocation>
        <location evidence="1 7">Cell outer membrane</location>
        <topology evidence="1 7">Multi-pass membrane protein</topology>
    </subcellularLocation>
</comment>
<evidence type="ECO:0000256" key="6">
    <source>
        <dbReference type="ARBA" id="ARBA00023237"/>
    </source>
</evidence>
<reference evidence="10 11" key="1">
    <citation type="submission" date="2018-05" db="EMBL/GenBank/DDBJ databases">
        <title>Genomic Encyclopedia of Type Strains, Phase I: the one thousand microbial genomes (KMG-I) project.</title>
        <authorList>
            <person name="Kyrpides N."/>
        </authorList>
    </citation>
    <scope>NUCLEOTIDE SEQUENCE [LARGE SCALE GENOMIC DNA]</scope>
    <source>
        <strain evidence="10 11">DSM 15611</strain>
    </source>
</reference>
<evidence type="ECO:0000256" key="1">
    <source>
        <dbReference type="ARBA" id="ARBA00004571"/>
    </source>
</evidence>
<keyword evidence="11" id="KW-1185">Reference proteome</keyword>
<protein>
    <submittedName>
        <fullName evidence="10">TonB-linked SusC/RagA family outer membrane protein</fullName>
    </submittedName>
</protein>
<evidence type="ECO:0000313" key="11">
    <source>
        <dbReference type="Proteomes" id="UP000248314"/>
    </source>
</evidence>
<dbReference type="STRING" id="1122991.GCA_000613445_01399"/>
<keyword evidence="3 7" id="KW-1134">Transmembrane beta strand</keyword>
<feature type="signal peptide" evidence="8">
    <location>
        <begin position="1"/>
        <end position="22"/>
    </location>
</feature>
<dbReference type="PROSITE" id="PS52016">
    <property type="entry name" value="TONB_DEPENDENT_REC_3"/>
    <property type="match status" value="1"/>
</dbReference>
<evidence type="ECO:0000256" key="4">
    <source>
        <dbReference type="ARBA" id="ARBA00022692"/>
    </source>
</evidence>
<dbReference type="SUPFAM" id="SSF56935">
    <property type="entry name" value="Porins"/>
    <property type="match status" value="1"/>
</dbReference>
<dbReference type="NCBIfam" id="TIGR04056">
    <property type="entry name" value="OMP_RagA_SusC"/>
    <property type="match status" value="1"/>
</dbReference>
<dbReference type="Gene3D" id="2.60.40.1120">
    <property type="entry name" value="Carboxypeptidase-like, regulatory domain"/>
    <property type="match status" value="1"/>
</dbReference>
<evidence type="ECO:0000259" key="9">
    <source>
        <dbReference type="Pfam" id="PF07715"/>
    </source>
</evidence>
<keyword evidence="6 7" id="KW-0998">Cell outer membrane</keyword>
<evidence type="ECO:0000256" key="2">
    <source>
        <dbReference type="ARBA" id="ARBA00022448"/>
    </source>
</evidence>
<evidence type="ECO:0000313" key="10">
    <source>
        <dbReference type="EMBL" id="PXX22443.1"/>
    </source>
</evidence>
<dbReference type="EMBL" id="QJJX01000011">
    <property type="protein sequence ID" value="PXX22443.1"/>
    <property type="molecule type" value="Genomic_DNA"/>
</dbReference>
<keyword evidence="4 7" id="KW-0812">Transmembrane</keyword>
<dbReference type="AlphaFoldDB" id="A0A318HW28"/>
<sequence>MNKQTKLLTVTVALLGNLNLTAATTVASKPAGAFSSASTAKLLPNGHASTAVNKQDGRNILAKGRITDQDGEPIVGASVVQKGTKNATITDLDGNFSLNVPPGSVLVVSYIGFAEQTVTASTNLNITLKSNVEKLDEVVVVGYGTQKKVNVIGSIASIDSKSLESRGAADVSNMLTGQMSGVTITQNSGNPGQDAGKIRVRGVGSFGASPDPLVLIDGMPGNFYELMPADIESISVLKDASSAAIYGSRAANGVVLITTKKGKAGQTRVTYNGAVGFSKAVALPQMAHSYEYAEFLNMAIGKENFSQEAIKKYRDGSDPDNYADENMIEELLGGHAFQTKHELSVNGGNQNITYALSAGYLRQNGLLRNNYMDKYTGRANIGLTFNDKLKLDVRLAGAVKDRNEPSTPGPLDFDGVQSIIQQALRFPGLTPTYLQNGQLGMGPKQQGTPVAWANSSSFFNEGEKSIKANAELTFSPLKGLSLRAIGGYNFGLTEEKHYRNELQLTDGKIVGPSRLTNMMYWNAYKTFQFIANYNLKIKQHDVSLLAGYTWEDESQRFVSGSRNKIASDDKPFLSMGDANGQTNSGDGYDWALQSVIGRLSYNYDQRYLFELNMRYDGSSRFPTNSKYALFPSVSAGWRITEEKFWKDTPALDFVTNLKFKASYGVLGNNNIGNYPYQTVYELSSKHNYVFGGTYTQGAAITTYTDPNLKWERTRTSDVGFEAAFFNNSLTFNATYFYRKTTDVLYTPAASVSDIFGLKLSKVNTGALENKGWEFEVGYANHLGDFNYRINGNFSIINNKVLTLGLGNVQQRNGMVGNGSDLFIGYPMEMFYGYKTDGLFLDDSEVSSWVDQKAIASGSKAGDIRYLDVTGDNKVTPDDRVYLGSRIPKYTFGLNLACNYKQFDFSMLLQGVAKVKGLLSRYAGWAFNQEGNIQKWQMEETWNVQKHNRYAKYPRLETTSNAGGKNTLTSDYWLLDASYLKVRNVQLGYTLPKNTAKNIGIAALRMFVSLDNPLTLDHYYKGWDPETTNSSGYYYPTMATYSFGLTLSL</sequence>
<dbReference type="Proteomes" id="UP000248314">
    <property type="component" value="Unassembled WGS sequence"/>
</dbReference>
<organism evidence="10 11">
    <name type="scientific">Hoylesella shahii DSM 15611 = JCM 12083</name>
    <dbReference type="NCBI Taxonomy" id="1122991"/>
    <lineage>
        <taxon>Bacteria</taxon>
        <taxon>Pseudomonadati</taxon>
        <taxon>Bacteroidota</taxon>
        <taxon>Bacteroidia</taxon>
        <taxon>Bacteroidales</taxon>
        <taxon>Prevotellaceae</taxon>
        <taxon>Hoylesella</taxon>
    </lineage>
</organism>
<dbReference type="NCBIfam" id="TIGR04057">
    <property type="entry name" value="SusC_RagA_signa"/>
    <property type="match status" value="1"/>
</dbReference>
<dbReference type="Gene3D" id="2.40.170.20">
    <property type="entry name" value="TonB-dependent receptor, beta-barrel domain"/>
    <property type="match status" value="1"/>
</dbReference>
<dbReference type="InterPro" id="IPR008969">
    <property type="entry name" value="CarboxyPept-like_regulatory"/>
</dbReference>
<evidence type="ECO:0000256" key="5">
    <source>
        <dbReference type="ARBA" id="ARBA00023136"/>
    </source>
</evidence>
<evidence type="ECO:0000256" key="3">
    <source>
        <dbReference type="ARBA" id="ARBA00022452"/>
    </source>
</evidence>
<dbReference type="SUPFAM" id="SSF49464">
    <property type="entry name" value="Carboxypeptidase regulatory domain-like"/>
    <property type="match status" value="1"/>
</dbReference>
<evidence type="ECO:0000256" key="7">
    <source>
        <dbReference type="PROSITE-ProRule" id="PRU01360"/>
    </source>
</evidence>
<dbReference type="GO" id="GO:0009279">
    <property type="term" value="C:cell outer membrane"/>
    <property type="evidence" value="ECO:0007669"/>
    <property type="project" value="UniProtKB-SubCell"/>
</dbReference>
<dbReference type="Pfam" id="PF13715">
    <property type="entry name" value="CarbopepD_reg_2"/>
    <property type="match status" value="1"/>
</dbReference>
<dbReference type="InterPro" id="IPR023997">
    <property type="entry name" value="TonB-dep_OMP_SusC/RagA_CS"/>
</dbReference>
<dbReference type="Gene3D" id="2.170.130.10">
    <property type="entry name" value="TonB-dependent receptor, plug domain"/>
    <property type="match status" value="1"/>
</dbReference>
<keyword evidence="5 7" id="KW-0472">Membrane</keyword>
<dbReference type="Pfam" id="PF07715">
    <property type="entry name" value="Plug"/>
    <property type="match status" value="1"/>
</dbReference>
<dbReference type="RefSeq" id="WP_110370160.1">
    <property type="nucleotide sequence ID" value="NZ_QJJX01000011.1"/>
</dbReference>
<comment type="caution">
    <text evidence="10">The sequence shown here is derived from an EMBL/GenBank/DDBJ whole genome shotgun (WGS) entry which is preliminary data.</text>
</comment>
<comment type="similarity">
    <text evidence="7">Belongs to the TonB-dependent receptor family.</text>
</comment>
<proteinExistence type="inferred from homology"/>
<dbReference type="InterPro" id="IPR039426">
    <property type="entry name" value="TonB-dep_rcpt-like"/>
</dbReference>
<feature type="chain" id="PRO_5016334102" evidence="8">
    <location>
        <begin position="23"/>
        <end position="1048"/>
    </location>
</feature>
<name>A0A318HW28_9BACT</name>
<dbReference type="InterPro" id="IPR012910">
    <property type="entry name" value="Plug_dom"/>
</dbReference>
<feature type="domain" description="TonB-dependent receptor plug" evidence="9">
    <location>
        <begin position="148"/>
        <end position="254"/>
    </location>
</feature>